<dbReference type="EMBL" id="GBXM01028129">
    <property type="protein sequence ID" value="JAH80448.1"/>
    <property type="molecule type" value="Transcribed_RNA"/>
</dbReference>
<reference evidence="1" key="1">
    <citation type="submission" date="2014-11" db="EMBL/GenBank/DDBJ databases">
        <authorList>
            <person name="Amaro Gonzalez C."/>
        </authorList>
    </citation>
    <scope>NUCLEOTIDE SEQUENCE</scope>
</reference>
<evidence type="ECO:0000313" key="1">
    <source>
        <dbReference type="EMBL" id="JAH68820.1"/>
    </source>
</evidence>
<accession>A0A0E9UUF5</accession>
<name>A0A0E9UUF5_ANGAN</name>
<sequence>MLFSVSLIQTLEVAEVCIHKMAPLSHPE</sequence>
<proteinExistence type="predicted"/>
<dbReference type="AlphaFoldDB" id="A0A0E9UUF5"/>
<protein>
    <submittedName>
        <fullName evidence="1">Uncharacterized protein</fullName>
    </submittedName>
</protein>
<dbReference type="EMBL" id="GBXM01039757">
    <property type="protein sequence ID" value="JAH68820.1"/>
    <property type="molecule type" value="Transcribed_RNA"/>
</dbReference>
<reference evidence="1" key="2">
    <citation type="journal article" date="2015" name="Fish Shellfish Immunol.">
        <title>Early steps in the European eel (Anguilla anguilla)-Vibrio vulnificus interaction in the gills: Role of the RtxA13 toxin.</title>
        <authorList>
            <person name="Callol A."/>
            <person name="Pajuelo D."/>
            <person name="Ebbesson L."/>
            <person name="Teles M."/>
            <person name="MacKenzie S."/>
            <person name="Amaro C."/>
        </authorList>
    </citation>
    <scope>NUCLEOTIDE SEQUENCE</scope>
</reference>
<organism evidence="1">
    <name type="scientific">Anguilla anguilla</name>
    <name type="common">European freshwater eel</name>
    <name type="synonym">Muraena anguilla</name>
    <dbReference type="NCBI Taxonomy" id="7936"/>
    <lineage>
        <taxon>Eukaryota</taxon>
        <taxon>Metazoa</taxon>
        <taxon>Chordata</taxon>
        <taxon>Craniata</taxon>
        <taxon>Vertebrata</taxon>
        <taxon>Euteleostomi</taxon>
        <taxon>Actinopterygii</taxon>
        <taxon>Neopterygii</taxon>
        <taxon>Teleostei</taxon>
        <taxon>Anguilliformes</taxon>
        <taxon>Anguillidae</taxon>
        <taxon>Anguilla</taxon>
    </lineage>
</organism>